<sequence>MAVTNQKPGEYDFKLTGRIAGYDSSEDIFGSYNPTDGTARIHNDGQQITMDKTEFLANTQFCPALARIRSMLSRTFLDASNDVDCPAEGESIRMDPNYAELLRLYSRNSTTPEKFRAAVKTVLRDPRATISPDDVEISQADFDRLADSIFLEPDFRFTQKIEAPRLGMTA</sequence>
<gene>
    <name evidence="1" type="ORF">AD929_03195</name>
</gene>
<dbReference type="RefSeq" id="WP_062494268.1">
    <property type="nucleotide sequence ID" value="NZ_LHZB01000099.1"/>
</dbReference>
<organism evidence="1 2">
    <name type="scientific">Gluconobacter potus</name>
    <dbReference type="NCBI Taxonomy" id="2724927"/>
    <lineage>
        <taxon>Bacteria</taxon>
        <taxon>Pseudomonadati</taxon>
        <taxon>Pseudomonadota</taxon>
        <taxon>Alphaproteobacteria</taxon>
        <taxon>Acetobacterales</taxon>
        <taxon>Acetobacteraceae</taxon>
        <taxon>Gluconobacter</taxon>
    </lineage>
</organism>
<evidence type="ECO:0000313" key="2">
    <source>
        <dbReference type="Proteomes" id="UP000075573"/>
    </source>
</evidence>
<protein>
    <submittedName>
        <fullName evidence="1">Uncharacterized protein</fullName>
    </submittedName>
</protein>
<dbReference type="AlphaFoldDB" id="A0A149QYB2"/>
<comment type="caution">
    <text evidence="1">The sequence shown here is derived from an EMBL/GenBank/DDBJ whole genome shotgun (WGS) entry which is preliminary data.</text>
</comment>
<evidence type="ECO:0000313" key="1">
    <source>
        <dbReference type="EMBL" id="KXV02299.1"/>
    </source>
</evidence>
<reference evidence="1 2" key="1">
    <citation type="submission" date="2015-06" db="EMBL/GenBank/DDBJ databases">
        <title>Improved classification and identification of acetic acid bacteria using matrix-assisted laser desorption/ionization time-of-flight mass spectrometry; Gluconobacter nephelii and Gluconobacter uchimurae are later heterotypic synonyms of Gluconobacter japonicus and Gluconobacter oxydans, respectively.</title>
        <authorList>
            <person name="Li L."/>
            <person name="Cleenwerck I."/>
            <person name="De Vuyst L."/>
            <person name="Vandamme P."/>
        </authorList>
    </citation>
    <scope>NUCLEOTIDE SEQUENCE [LARGE SCALE GENOMIC DNA]</scope>
    <source>
        <strain evidence="1 2">LMG 1764</strain>
    </source>
</reference>
<name>A0A149QYB2_9PROT</name>
<dbReference type="EMBL" id="LHZB01000099">
    <property type="protein sequence ID" value="KXV02299.1"/>
    <property type="molecule type" value="Genomic_DNA"/>
</dbReference>
<dbReference type="Proteomes" id="UP000075573">
    <property type="component" value="Unassembled WGS sequence"/>
</dbReference>
<dbReference type="PATRIC" id="fig|442.7.peg.1997"/>
<accession>A0A149QYB2</accession>
<proteinExistence type="predicted"/>